<dbReference type="Proteomes" id="UP000246005">
    <property type="component" value="Unassembled WGS sequence"/>
</dbReference>
<protein>
    <submittedName>
        <fullName evidence="1">Uncharacterized protein</fullName>
    </submittedName>
</protein>
<evidence type="ECO:0000313" key="1">
    <source>
        <dbReference type="EMBL" id="PWK88374.1"/>
    </source>
</evidence>
<organism evidence="1 2">
    <name type="scientific">Lentzea atacamensis</name>
    <dbReference type="NCBI Taxonomy" id="531938"/>
    <lineage>
        <taxon>Bacteria</taxon>
        <taxon>Bacillati</taxon>
        <taxon>Actinomycetota</taxon>
        <taxon>Actinomycetes</taxon>
        <taxon>Pseudonocardiales</taxon>
        <taxon>Pseudonocardiaceae</taxon>
        <taxon>Lentzea</taxon>
    </lineage>
</organism>
<comment type="caution">
    <text evidence="1">The sequence shown here is derived from an EMBL/GenBank/DDBJ whole genome shotgun (WGS) entry which is preliminary data.</text>
</comment>
<gene>
    <name evidence="1" type="ORF">C8D88_103570</name>
</gene>
<reference evidence="1 2" key="1">
    <citation type="submission" date="2018-05" db="EMBL/GenBank/DDBJ databases">
        <title>Genomic Encyclopedia of Type Strains, Phase IV (KMG-IV): sequencing the most valuable type-strain genomes for metagenomic binning, comparative biology and taxonomic classification.</title>
        <authorList>
            <person name="Goeker M."/>
        </authorList>
    </citation>
    <scope>NUCLEOTIDE SEQUENCE [LARGE SCALE GENOMIC DNA]</scope>
    <source>
        <strain evidence="1 2">DSM 45480</strain>
    </source>
</reference>
<accession>A0A316I6J6</accession>
<proteinExistence type="predicted"/>
<sequence>MTTSGFADANLPAVMAGRVHRTLDSGGSAVGAAMSQARLASLPYAIDELVKSDG</sequence>
<dbReference type="RefSeq" id="WP_211337289.1">
    <property type="nucleotide sequence ID" value="NZ_QGHB01000003.1"/>
</dbReference>
<dbReference type="EMBL" id="QGHB01000003">
    <property type="protein sequence ID" value="PWK88374.1"/>
    <property type="molecule type" value="Genomic_DNA"/>
</dbReference>
<dbReference type="AlphaFoldDB" id="A0A316I6J6"/>
<evidence type="ECO:0000313" key="2">
    <source>
        <dbReference type="Proteomes" id="UP000246005"/>
    </source>
</evidence>
<name>A0A316I6J6_9PSEU</name>